<evidence type="ECO:0000313" key="3">
    <source>
        <dbReference type="EMBL" id="RFC53839.1"/>
    </source>
</evidence>
<feature type="domain" description="Secretion system C-terminal sorting" evidence="2">
    <location>
        <begin position="8"/>
        <end position="77"/>
    </location>
</feature>
<keyword evidence="4" id="KW-1185">Reference proteome</keyword>
<dbReference type="Proteomes" id="UP000257127">
    <property type="component" value="Unassembled WGS sequence"/>
</dbReference>
<evidence type="ECO:0000256" key="1">
    <source>
        <dbReference type="ARBA" id="ARBA00022729"/>
    </source>
</evidence>
<dbReference type="InterPro" id="IPR026444">
    <property type="entry name" value="Secre_tail"/>
</dbReference>
<dbReference type="NCBIfam" id="TIGR04183">
    <property type="entry name" value="Por_Secre_tail"/>
    <property type="match status" value="1"/>
</dbReference>
<comment type="caution">
    <text evidence="3">The sequence shown here is derived from an EMBL/GenBank/DDBJ whole genome shotgun (WGS) entry which is preliminary data.</text>
</comment>
<protein>
    <submittedName>
        <fullName evidence="3">T9SS C-terminal target domain-containing protein</fullName>
    </submittedName>
</protein>
<keyword evidence="1" id="KW-0732">Signal</keyword>
<dbReference type="Pfam" id="PF18962">
    <property type="entry name" value="Por_Secre_tail"/>
    <property type="match status" value="1"/>
</dbReference>
<name>A0A3E1EWA8_9FLAO</name>
<dbReference type="EMBL" id="QURB01000007">
    <property type="protein sequence ID" value="RFC53839.1"/>
    <property type="molecule type" value="Genomic_DNA"/>
</dbReference>
<proteinExistence type="predicted"/>
<dbReference type="OrthoDB" id="1433593at2"/>
<evidence type="ECO:0000259" key="2">
    <source>
        <dbReference type="Pfam" id="PF18962"/>
    </source>
</evidence>
<evidence type="ECO:0000313" key="4">
    <source>
        <dbReference type="Proteomes" id="UP000257127"/>
    </source>
</evidence>
<organism evidence="3 4">
    <name type="scientific">Brumimicrobium aurantiacum</name>
    <dbReference type="NCBI Taxonomy" id="1737063"/>
    <lineage>
        <taxon>Bacteria</taxon>
        <taxon>Pseudomonadati</taxon>
        <taxon>Bacteroidota</taxon>
        <taxon>Flavobacteriia</taxon>
        <taxon>Flavobacteriales</taxon>
        <taxon>Crocinitomicaceae</taxon>
        <taxon>Brumimicrobium</taxon>
    </lineage>
</organism>
<dbReference type="AlphaFoldDB" id="A0A3E1EWA8"/>
<accession>A0A3E1EWA8</accession>
<gene>
    <name evidence="3" type="ORF">DXU93_11375</name>
</gene>
<reference evidence="3 4" key="1">
    <citation type="submission" date="2018-08" db="EMBL/GenBank/DDBJ databases">
        <title>The draft genome squence of Brumimicrobium sp. N62.</title>
        <authorList>
            <person name="Du Z.-J."/>
            <person name="Luo H.-R."/>
        </authorList>
    </citation>
    <scope>NUCLEOTIDE SEQUENCE [LARGE SCALE GENOMIC DNA]</scope>
    <source>
        <strain evidence="3 4">N62</strain>
    </source>
</reference>
<sequence length="84" mass="9551">MTSSGICYPNPASNAHILVVNGFEQKKLIVELFDLQGRRLETIYNGVADKKQTFEINVSHLNSGMYFYSVKSEGIHKSIRFIKQ</sequence>